<organism evidence="1 2">
    <name type="scientific">Dendrobium thyrsiflorum</name>
    <name type="common">Pinecone-like raceme dendrobium</name>
    <name type="synonym">Orchid</name>
    <dbReference type="NCBI Taxonomy" id="117978"/>
    <lineage>
        <taxon>Eukaryota</taxon>
        <taxon>Viridiplantae</taxon>
        <taxon>Streptophyta</taxon>
        <taxon>Embryophyta</taxon>
        <taxon>Tracheophyta</taxon>
        <taxon>Spermatophyta</taxon>
        <taxon>Magnoliopsida</taxon>
        <taxon>Liliopsida</taxon>
        <taxon>Asparagales</taxon>
        <taxon>Orchidaceae</taxon>
        <taxon>Epidendroideae</taxon>
        <taxon>Malaxideae</taxon>
        <taxon>Dendrobiinae</taxon>
        <taxon>Dendrobium</taxon>
    </lineage>
</organism>
<name>A0ABD0UT14_DENTH</name>
<accession>A0ABD0UT14</accession>
<dbReference type="Proteomes" id="UP001552299">
    <property type="component" value="Unassembled WGS sequence"/>
</dbReference>
<evidence type="ECO:0000313" key="1">
    <source>
        <dbReference type="EMBL" id="KAL0913406.1"/>
    </source>
</evidence>
<protein>
    <submittedName>
        <fullName evidence="1">Uncharacterized protein</fullName>
    </submittedName>
</protein>
<reference evidence="1 2" key="1">
    <citation type="journal article" date="2024" name="Plant Biotechnol. J.">
        <title>Dendrobium thyrsiflorum genome and its molecular insights into genes involved in important horticultural traits.</title>
        <authorList>
            <person name="Chen B."/>
            <person name="Wang J.Y."/>
            <person name="Zheng P.J."/>
            <person name="Li K.L."/>
            <person name="Liang Y.M."/>
            <person name="Chen X.F."/>
            <person name="Zhang C."/>
            <person name="Zhao X."/>
            <person name="He X."/>
            <person name="Zhang G.Q."/>
            <person name="Liu Z.J."/>
            <person name="Xu Q."/>
        </authorList>
    </citation>
    <scope>NUCLEOTIDE SEQUENCE [LARGE SCALE GENOMIC DNA]</scope>
    <source>
        <strain evidence="1">GZMU011</strain>
    </source>
</reference>
<gene>
    <name evidence="1" type="ORF">M5K25_016867</name>
</gene>
<comment type="caution">
    <text evidence="1">The sequence shown here is derived from an EMBL/GenBank/DDBJ whole genome shotgun (WGS) entry which is preliminary data.</text>
</comment>
<evidence type="ECO:0000313" key="2">
    <source>
        <dbReference type="Proteomes" id="UP001552299"/>
    </source>
</evidence>
<keyword evidence="2" id="KW-1185">Reference proteome</keyword>
<dbReference type="EMBL" id="JANQDX010000013">
    <property type="protein sequence ID" value="KAL0913406.1"/>
    <property type="molecule type" value="Genomic_DNA"/>
</dbReference>
<sequence>MNLFTIPSLSQVRSESTPFTTGRWSRRWIGTIGKSCPIAQKSGIDEKIERFTWIRGANLPGHQIAEYVDCREVFEAEHSVLELFHAAPLQLICVNDIAVVYPGFVFEGVEKVGKVLFDSFWNNSVGGNRFENQDGVMGDEGTAALAADNRMAHLLPVAGILDSTNHGGGVLVQPIAHGHVRAAGMGSIIVDAEAAPNVDHMHCSTKLGELTVDLSCLANAISKQGGGRNLGANHLQLLKFSCDREDLSGTQTKFSVLAGG</sequence>
<dbReference type="AlphaFoldDB" id="A0ABD0UT14"/>
<proteinExistence type="predicted"/>